<reference evidence="2 3" key="1">
    <citation type="journal article" date="2021" name="Elife">
        <title>Chloroplast acquisition without the gene transfer in kleptoplastic sea slugs, Plakobranchus ocellatus.</title>
        <authorList>
            <person name="Maeda T."/>
            <person name="Takahashi S."/>
            <person name="Yoshida T."/>
            <person name="Shimamura S."/>
            <person name="Takaki Y."/>
            <person name="Nagai Y."/>
            <person name="Toyoda A."/>
            <person name="Suzuki Y."/>
            <person name="Arimoto A."/>
            <person name="Ishii H."/>
            <person name="Satoh N."/>
            <person name="Nishiyama T."/>
            <person name="Hasebe M."/>
            <person name="Maruyama T."/>
            <person name="Minagawa J."/>
            <person name="Obokata J."/>
            <person name="Shigenobu S."/>
        </authorList>
    </citation>
    <scope>NUCLEOTIDE SEQUENCE [LARGE SCALE GENOMIC DNA]</scope>
</reference>
<dbReference type="AlphaFoldDB" id="A0AAV4J702"/>
<sequence>MIETEEERASRAQGVGDSGQEQGGTEEVVLDCGVASTVVETTESGGERIEGQVMTSSQGR</sequence>
<evidence type="ECO:0000256" key="1">
    <source>
        <dbReference type="SAM" id="MobiDB-lite"/>
    </source>
</evidence>
<name>A0AAV4J702_9GAST</name>
<accession>A0AAV4J702</accession>
<feature type="region of interest" description="Disordered" evidence="1">
    <location>
        <begin position="1"/>
        <end position="60"/>
    </location>
</feature>
<keyword evidence="3" id="KW-1185">Reference proteome</keyword>
<comment type="caution">
    <text evidence="2">The sequence shown here is derived from an EMBL/GenBank/DDBJ whole genome shotgun (WGS) entry which is preliminary data.</text>
</comment>
<proteinExistence type="predicted"/>
<organism evidence="2 3">
    <name type="scientific">Elysia marginata</name>
    <dbReference type="NCBI Taxonomy" id="1093978"/>
    <lineage>
        <taxon>Eukaryota</taxon>
        <taxon>Metazoa</taxon>
        <taxon>Spiralia</taxon>
        <taxon>Lophotrochozoa</taxon>
        <taxon>Mollusca</taxon>
        <taxon>Gastropoda</taxon>
        <taxon>Heterobranchia</taxon>
        <taxon>Euthyneura</taxon>
        <taxon>Panpulmonata</taxon>
        <taxon>Sacoglossa</taxon>
        <taxon>Placobranchoidea</taxon>
        <taxon>Plakobranchidae</taxon>
        <taxon>Elysia</taxon>
    </lineage>
</organism>
<dbReference type="Proteomes" id="UP000762676">
    <property type="component" value="Unassembled WGS sequence"/>
</dbReference>
<dbReference type="EMBL" id="BMAT01006676">
    <property type="protein sequence ID" value="GFS17784.1"/>
    <property type="molecule type" value="Genomic_DNA"/>
</dbReference>
<protein>
    <submittedName>
        <fullName evidence="2">Uncharacterized protein</fullName>
    </submittedName>
</protein>
<evidence type="ECO:0000313" key="2">
    <source>
        <dbReference type="EMBL" id="GFS17784.1"/>
    </source>
</evidence>
<evidence type="ECO:0000313" key="3">
    <source>
        <dbReference type="Proteomes" id="UP000762676"/>
    </source>
</evidence>
<gene>
    <name evidence="2" type="ORF">ElyMa_003247600</name>
</gene>
<feature type="non-terminal residue" evidence="2">
    <location>
        <position position="60"/>
    </location>
</feature>